<protein>
    <submittedName>
        <fullName evidence="1">Uncharacterized protein</fullName>
    </submittedName>
</protein>
<gene>
    <name evidence="1" type="ORF">IPOD504_LOCUS12325</name>
</gene>
<proteinExistence type="predicted"/>
<evidence type="ECO:0000313" key="2">
    <source>
        <dbReference type="Proteomes" id="UP000837857"/>
    </source>
</evidence>
<reference evidence="1" key="1">
    <citation type="submission" date="2022-03" db="EMBL/GenBank/DDBJ databases">
        <authorList>
            <person name="Martin H S."/>
        </authorList>
    </citation>
    <scope>NUCLEOTIDE SEQUENCE</scope>
</reference>
<dbReference type="EMBL" id="OW152815">
    <property type="protein sequence ID" value="CAH2062977.1"/>
    <property type="molecule type" value="Genomic_DNA"/>
</dbReference>
<name>A0ABN8IT00_9NEOP</name>
<organism evidence="1 2">
    <name type="scientific">Iphiclides podalirius</name>
    <name type="common">scarce swallowtail</name>
    <dbReference type="NCBI Taxonomy" id="110791"/>
    <lineage>
        <taxon>Eukaryota</taxon>
        <taxon>Metazoa</taxon>
        <taxon>Ecdysozoa</taxon>
        <taxon>Arthropoda</taxon>
        <taxon>Hexapoda</taxon>
        <taxon>Insecta</taxon>
        <taxon>Pterygota</taxon>
        <taxon>Neoptera</taxon>
        <taxon>Endopterygota</taxon>
        <taxon>Lepidoptera</taxon>
        <taxon>Glossata</taxon>
        <taxon>Ditrysia</taxon>
        <taxon>Papilionoidea</taxon>
        <taxon>Papilionidae</taxon>
        <taxon>Papilioninae</taxon>
        <taxon>Iphiclides</taxon>
    </lineage>
</organism>
<dbReference type="Proteomes" id="UP000837857">
    <property type="component" value="Chromosome 3"/>
</dbReference>
<sequence length="104" mass="11674">MNCLSIRNGGHEMEFEEPSAPPCYLAQPPYNPEYVYENIEYLKGLQTWGVYQTESLVRRACCEDYECGDRGRRSLYEGVNCPPVSASSNPSCVQHDARLAGAYA</sequence>
<keyword evidence="2" id="KW-1185">Reference proteome</keyword>
<accession>A0ABN8IT00</accession>
<feature type="non-terminal residue" evidence="1">
    <location>
        <position position="104"/>
    </location>
</feature>
<evidence type="ECO:0000313" key="1">
    <source>
        <dbReference type="EMBL" id="CAH2062977.1"/>
    </source>
</evidence>